<evidence type="ECO:0000256" key="1">
    <source>
        <dbReference type="SAM" id="Phobius"/>
    </source>
</evidence>
<evidence type="ECO:0000313" key="3">
    <source>
        <dbReference type="Proteomes" id="UP000178723"/>
    </source>
</evidence>
<dbReference type="Proteomes" id="UP000178723">
    <property type="component" value="Unassembled WGS sequence"/>
</dbReference>
<keyword evidence="1" id="KW-0812">Transmembrane</keyword>
<organism evidence="2 3">
    <name type="scientific">Candidatus Uhrbacteria bacterium RIFCSPLOWO2_02_FULL_48_12</name>
    <dbReference type="NCBI Taxonomy" id="1802407"/>
    <lineage>
        <taxon>Bacteria</taxon>
        <taxon>Candidatus Uhriibacteriota</taxon>
    </lineage>
</organism>
<keyword evidence="1" id="KW-1133">Transmembrane helix</keyword>
<dbReference type="EMBL" id="MGEP01000010">
    <property type="protein sequence ID" value="OGL87441.1"/>
    <property type="molecule type" value="Genomic_DNA"/>
</dbReference>
<dbReference type="STRING" id="1802407.A3I40_02565"/>
<keyword evidence="1" id="KW-0472">Membrane</keyword>
<sequence>MSKPGRIQKQILEIKSQLTERSSSYRAVGMFETGESEVLKSKLEELETERRFILDYRESWVPKTLWNLFFPIIVAFITTLFTLWLTR</sequence>
<name>A0A1F7VAF0_9BACT</name>
<evidence type="ECO:0000313" key="2">
    <source>
        <dbReference type="EMBL" id="OGL87441.1"/>
    </source>
</evidence>
<reference evidence="2 3" key="1">
    <citation type="journal article" date="2016" name="Nat. Commun.">
        <title>Thousands of microbial genomes shed light on interconnected biogeochemical processes in an aquifer system.</title>
        <authorList>
            <person name="Anantharaman K."/>
            <person name="Brown C.T."/>
            <person name="Hug L.A."/>
            <person name="Sharon I."/>
            <person name="Castelle C.J."/>
            <person name="Probst A.J."/>
            <person name="Thomas B.C."/>
            <person name="Singh A."/>
            <person name="Wilkins M.J."/>
            <person name="Karaoz U."/>
            <person name="Brodie E.L."/>
            <person name="Williams K.H."/>
            <person name="Hubbard S.S."/>
            <person name="Banfield J.F."/>
        </authorList>
    </citation>
    <scope>NUCLEOTIDE SEQUENCE [LARGE SCALE GENOMIC DNA]</scope>
</reference>
<feature type="transmembrane region" description="Helical" evidence="1">
    <location>
        <begin position="65"/>
        <end position="85"/>
    </location>
</feature>
<dbReference type="AlphaFoldDB" id="A0A1F7VAF0"/>
<gene>
    <name evidence="2" type="ORF">A3I40_02565</name>
</gene>
<proteinExistence type="predicted"/>
<protein>
    <submittedName>
        <fullName evidence="2">Uncharacterized protein</fullName>
    </submittedName>
</protein>
<comment type="caution">
    <text evidence="2">The sequence shown here is derived from an EMBL/GenBank/DDBJ whole genome shotgun (WGS) entry which is preliminary data.</text>
</comment>
<accession>A0A1F7VAF0</accession>